<evidence type="ECO:0000313" key="3">
    <source>
        <dbReference type="Proteomes" id="UP000663868"/>
    </source>
</evidence>
<sequence>SVFANINPQRNIDLQLPDGNTISRRSSYGSDTESRLASGSPIGSVYNSDGENDPKSPETPMHITQSPILRHRMAHKIQH</sequence>
<protein>
    <submittedName>
        <fullName evidence="2">Uncharacterized protein</fullName>
    </submittedName>
</protein>
<dbReference type="EMBL" id="CAJOBB010015768">
    <property type="protein sequence ID" value="CAF4320652.1"/>
    <property type="molecule type" value="Genomic_DNA"/>
</dbReference>
<proteinExistence type="predicted"/>
<accession>A0A820J606</accession>
<reference evidence="2" key="1">
    <citation type="submission" date="2021-02" db="EMBL/GenBank/DDBJ databases">
        <authorList>
            <person name="Nowell W R."/>
        </authorList>
    </citation>
    <scope>NUCLEOTIDE SEQUENCE</scope>
</reference>
<feature type="compositionally biased region" description="Polar residues" evidence="1">
    <location>
        <begin position="1"/>
        <end position="37"/>
    </location>
</feature>
<name>A0A820J606_9BILA</name>
<comment type="caution">
    <text evidence="2">The sequence shown here is derived from an EMBL/GenBank/DDBJ whole genome shotgun (WGS) entry which is preliminary data.</text>
</comment>
<feature type="compositionally biased region" description="Basic residues" evidence="1">
    <location>
        <begin position="69"/>
        <end position="79"/>
    </location>
</feature>
<evidence type="ECO:0000313" key="2">
    <source>
        <dbReference type="EMBL" id="CAF4320652.1"/>
    </source>
</evidence>
<feature type="non-terminal residue" evidence="2">
    <location>
        <position position="1"/>
    </location>
</feature>
<feature type="region of interest" description="Disordered" evidence="1">
    <location>
        <begin position="1"/>
        <end position="79"/>
    </location>
</feature>
<evidence type="ECO:0000256" key="1">
    <source>
        <dbReference type="SAM" id="MobiDB-lite"/>
    </source>
</evidence>
<gene>
    <name evidence="2" type="ORF">KXQ929_LOCUS46604</name>
</gene>
<dbReference type="AlphaFoldDB" id="A0A820J606"/>
<dbReference type="Proteomes" id="UP000663868">
    <property type="component" value="Unassembled WGS sequence"/>
</dbReference>
<feature type="non-terminal residue" evidence="2">
    <location>
        <position position="79"/>
    </location>
</feature>
<organism evidence="2 3">
    <name type="scientific">Adineta steineri</name>
    <dbReference type="NCBI Taxonomy" id="433720"/>
    <lineage>
        <taxon>Eukaryota</taxon>
        <taxon>Metazoa</taxon>
        <taxon>Spiralia</taxon>
        <taxon>Gnathifera</taxon>
        <taxon>Rotifera</taxon>
        <taxon>Eurotatoria</taxon>
        <taxon>Bdelloidea</taxon>
        <taxon>Adinetida</taxon>
        <taxon>Adinetidae</taxon>
        <taxon>Adineta</taxon>
    </lineage>
</organism>